<organism evidence="1 2">
    <name type="scientific">Nemania bipapillata</name>
    <dbReference type="NCBI Taxonomy" id="110536"/>
    <lineage>
        <taxon>Eukaryota</taxon>
        <taxon>Fungi</taxon>
        <taxon>Dikarya</taxon>
        <taxon>Ascomycota</taxon>
        <taxon>Pezizomycotina</taxon>
        <taxon>Sordariomycetes</taxon>
        <taxon>Xylariomycetidae</taxon>
        <taxon>Xylariales</taxon>
        <taxon>Xylariaceae</taxon>
        <taxon>Nemania</taxon>
    </lineage>
</organism>
<dbReference type="EMBL" id="JAPESX010000193">
    <property type="protein sequence ID" value="KAJ8122662.1"/>
    <property type="molecule type" value="Genomic_DNA"/>
</dbReference>
<dbReference type="Proteomes" id="UP001153334">
    <property type="component" value="Unassembled WGS sequence"/>
</dbReference>
<reference evidence="1" key="1">
    <citation type="submission" date="2022-11" db="EMBL/GenBank/DDBJ databases">
        <title>Genome Sequence of Nemania bipapillata.</title>
        <authorList>
            <person name="Buettner E."/>
        </authorList>
    </citation>
    <scope>NUCLEOTIDE SEQUENCE</scope>
    <source>
        <strain evidence="1">CP14</strain>
    </source>
</reference>
<protein>
    <submittedName>
        <fullName evidence="1">Uncharacterized protein</fullName>
    </submittedName>
</protein>
<sequence length="840" mass="94832">MADQGSPGSTVTPSWKNFNSEFFGYNVVTGVLVRNAEIYPAKATSQVGDLPSNNHSGKHKLPCRINIAVSGLEWFVYNRSAAYDSILNAMTSNTGESLCNNNGDSEDRSKSDQHIRLSGDSEKLTTDPSKPRRRRGFSKQSKSHARERNGKGNIEDDEKGNFEIRSPKAFSSTSSSENQGMPDDGDTLPLMLQLYPIHFECDKAALVMGNDNTKSLLIVKTKSLSGDIDAAQCQTVDPYRQLFEIDFNHPVIEMVEHEDYKEDQLTRAVREKEAEMQATSDSNDAHHRSFFRRQRRKAMGRLRNLLPYWRNSVESFSVDSRTGIASAEPPIPGLSRWQGLSRYLNAEDEDDKLRWSSLDYAAVNTVVDSPSGTLKIYWDVPSKVLSGADSQPSFIDPDDPNYINGATPPAWAISLALKGGVINYGPWADRQRAELQRVFFPGLCTDAVPANPLPIGSDRVPTLFNFYLELSEEATLKIPTREDSKNWRWKKESLTMKQQREHDQQRGRGGRNRKYVATTAAEQRPNGWLDIKIGSNATVSYTMDMLPRPTGYRNMLKIDLPSTEVSTSVNHGLLWRSGTQHISCDLSTPLKWNGLRNWRFDVDTNGIELFLLREHTFLFIDLIDDWGTGPPSEYLLYTPFKYLLNLTLRDLKLYLNVNDFNIINDPISMDENTYLILSSPCLKVDTRINLDTFRPSKNVVPFKIEADTLGLGLHAPLWNTQATFMVSKDIGNLEKLVVDGKYYYNTTTSPANTDTLVLDVTAQSLKLYLYGFLIRYFLLLKDNYFGDHVHFKTLDEYQHSLRVDGQASHATAANRPPPKKSNDLDVMLTQGVISPLKLLQ</sequence>
<evidence type="ECO:0000313" key="1">
    <source>
        <dbReference type="EMBL" id="KAJ8122662.1"/>
    </source>
</evidence>
<name>A0ACC2J581_9PEZI</name>
<evidence type="ECO:0000313" key="2">
    <source>
        <dbReference type="Proteomes" id="UP001153334"/>
    </source>
</evidence>
<proteinExistence type="predicted"/>
<comment type="caution">
    <text evidence="1">The sequence shown here is derived from an EMBL/GenBank/DDBJ whole genome shotgun (WGS) entry which is preliminary data.</text>
</comment>
<accession>A0ACC2J581</accession>
<keyword evidence="2" id="KW-1185">Reference proteome</keyword>
<gene>
    <name evidence="1" type="ORF">ONZ43_g1197</name>
</gene>